<dbReference type="Pfam" id="PF10321">
    <property type="entry name" value="7TM_GPCR_Srt"/>
    <property type="match status" value="1"/>
</dbReference>
<feature type="transmembrane region" description="Helical" evidence="1">
    <location>
        <begin position="51"/>
        <end position="75"/>
    </location>
</feature>
<evidence type="ECO:0000313" key="3">
    <source>
        <dbReference type="WBParaSite" id="Minc3s07547g41252"/>
    </source>
</evidence>
<accession>A0A914NTQ1</accession>
<feature type="transmembrane region" description="Helical" evidence="1">
    <location>
        <begin position="152"/>
        <end position="171"/>
    </location>
</feature>
<dbReference type="SUPFAM" id="SSF81321">
    <property type="entry name" value="Family A G protein-coupled receptor-like"/>
    <property type="match status" value="1"/>
</dbReference>
<dbReference type="WBParaSite" id="Minc3s07547g41252">
    <property type="protein sequence ID" value="Minc3s07547g41252"/>
    <property type="gene ID" value="Minc3s07547g41252"/>
</dbReference>
<reference evidence="3" key="1">
    <citation type="submission" date="2022-11" db="UniProtKB">
        <authorList>
            <consortium name="WormBaseParasite"/>
        </authorList>
    </citation>
    <scope>IDENTIFICATION</scope>
</reference>
<keyword evidence="1" id="KW-1133">Transmembrane helix</keyword>
<dbReference type="PANTHER" id="PTHR23021:SF11">
    <property type="entry name" value="SERPENTINE RECEPTOR, CLASS T"/>
    <property type="match status" value="1"/>
</dbReference>
<dbReference type="AlphaFoldDB" id="A0A914NTQ1"/>
<keyword evidence="2" id="KW-1185">Reference proteome</keyword>
<organism evidence="2 3">
    <name type="scientific">Meloidogyne incognita</name>
    <name type="common">Southern root-knot nematode worm</name>
    <name type="synonym">Oxyuris incognita</name>
    <dbReference type="NCBI Taxonomy" id="6306"/>
    <lineage>
        <taxon>Eukaryota</taxon>
        <taxon>Metazoa</taxon>
        <taxon>Ecdysozoa</taxon>
        <taxon>Nematoda</taxon>
        <taxon>Chromadorea</taxon>
        <taxon>Rhabditida</taxon>
        <taxon>Tylenchina</taxon>
        <taxon>Tylenchomorpha</taxon>
        <taxon>Tylenchoidea</taxon>
        <taxon>Meloidogynidae</taxon>
        <taxon>Meloidogyninae</taxon>
        <taxon>Meloidogyne</taxon>
        <taxon>Meloidogyne incognita group</taxon>
    </lineage>
</organism>
<sequence length="361" mass="41825">MVSICKQMAKSTCYKIMFVMGVIGIAAILFVGHLTGYLGYLGYVYCSSPEFIYFAGAFVSFCWYTESTIELILAMNRCVELLSSEMARKIFKGKKLYIWLVIPIIYGLSVITWTKTGAFSGIYFSWFFNPHIGYIDDVNQVYNVTLHPIHDLVLIFFLLITYVTFCVIFLFKQGGLQSNQQSYSEIMIFLQVFLISSFNTFAAFIYVFMQYIHVNEVIIIIGQILWLNVHGIPPVVYLTMNKTIQRDCFTTFKETLSTIKQFYKSLHSNAIQPLIHQINFVREDNQLTMQNQQIREQANIARAQRSFRTPWYVSMHLDELNRTISGRPGFEHFERSYSSAVHWPRGTMGCTLFSSCKLHII</sequence>
<keyword evidence="1" id="KW-0472">Membrane</keyword>
<protein>
    <submittedName>
        <fullName evidence="3">Serpentine receptor class gamma</fullName>
    </submittedName>
</protein>
<feature type="transmembrane region" description="Helical" evidence="1">
    <location>
        <begin position="192"/>
        <end position="212"/>
    </location>
</feature>
<name>A0A914NTQ1_MELIC</name>
<dbReference type="InterPro" id="IPR019425">
    <property type="entry name" value="7TM_GPCR_serpentine_rcpt_Srt"/>
</dbReference>
<keyword evidence="1" id="KW-0812">Transmembrane</keyword>
<feature type="transmembrane region" description="Helical" evidence="1">
    <location>
        <begin position="218"/>
        <end position="238"/>
    </location>
</feature>
<dbReference type="PANTHER" id="PTHR23021">
    <property type="entry name" value="SERPENTINE RECEPTOR, CLASS T"/>
    <property type="match status" value="1"/>
</dbReference>
<evidence type="ECO:0000313" key="2">
    <source>
        <dbReference type="Proteomes" id="UP000887563"/>
    </source>
</evidence>
<dbReference type="Proteomes" id="UP000887563">
    <property type="component" value="Unplaced"/>
</dbReference>
<proteinExistence type="predicted"/>
<feature type="transmembrane region" description="Helical" evidence="1">
    <location>
        <begin position="96"/>
        <end position="114"/>
    </location>
</feature>
<evidence type="ECO:0000256" key="1">
    <source>
        <dbReference type="SAM" id="Phobius"/>
    </source>
</evidence>